<dbReference type="AlphaFoldDB" id="A0A3L7A8A3"/>
<dbReference type="GO" id="GO:0003677">
    <property type="term" value="F:DNA binding"/>
    <property type="evidence" value="ECO:0007669"/>
    <property type="project" value="UniProtKB-KW"/>
</dbReference>
<reference evidence="5 6" key="1">
    <citation type="submission" date="2018-10" db="EMBL/GenBank/DDBJ databases">
        <authorList>
            <person name="Li J."/>
        </authorList>
    </citation>
    <scope>NUCLEOTIDE SEQUENCE [LARGE SCALE GENOMIC DNA]</scope>
    <source>
        <strain evidence="5 6">IF 016277</strain>
    </source>
</reference>
<dbReference type="EMBL" id="RCUX01000004">
    <property type="protein sequence ID" value="RLP76549.1"/>
    <property type="molecule type" value="Genomic_DNA"/>
</dbReference>
<keyword evidence="2" id="KW-0238">DNA-binding</keyword>
<dbReference type="CDD" id="cd07377">
    <property type="entry name" value="WHTH_GntR"/>
    <property type="match status" value="1"/>
</dbReference>
<accession>A0A3L7A8A3</accession>
<dbReference type="SUPFAM" id="SSF46785">
    <property type="entry name" value="Winged helix' DNA-binding domain"/>
    <property type="match status" value="1"/>
</dbReference>
<dbReference type="GO" id="GO:0003700">
    <property type="term" value="F:DNA-binding transcription factor activity"/>
    <property type="evidence" value="ECO:0007669"/>
    <property type="project" value="InterPro"/>
</dbReference>
<name>A0A3L7A8A3_9MICO</name>
<dbReference type="InterPro" id="IPR036388">
    <property type="entry name" value="WH-like_DNA-bd_sf"/>
</dbReference>
<sequence>MPIASGGAPVARKSLRESAAEQIRAAILDGTLQPGETLNDGELQEWLGISRTPVRDALNDLARYGLIEMAPQRYTRVAKPRPEDRTLIMQTLGALVGGVVRITVPELTEAQRSELIASIRTAAATLPSRDYRAHGVLGWDMVDLFLKSCPNHILVAATQDRIDGLGYQLTITRNVESTDWAALEAGYPALIAALEAGDAIAAELAIETVFQLPQPTA</sequence>
<evidence type="ECO:0000259" key="4">
    <source>
        <dbReference type="PROSITE" id="PS50949"/>
    </source>
</evidence>
<evidence type="ECO:0000256" key="3">
    <source>
        <dbReference type="ARBA" id="ARBA00023163"/>
    </source>
</evidence>
<dbReference type="PANTHER" id="PTHR43537">
    <property type="entry name" value="TRANSCRIPTIONAL REGULATOR, GNTR FAMILY"/>
    <property type="match status" value="1"/>
</dbReference>
<dbReference type="PROSITE" id="PS50949">
    <property type="entry name" value="HTH_GNTR"/>
    <property type="match status" value="1"/>
</dbReference>
<evidence type="ECO:0000313" key="5">
    <source>
        <dbReference type="EMBL" id="RLP76549.1"/>
    </source>
</evidence>
<dbReference type="InterPro" id="IPR036390">
    <property type="entry name" value="WH_DNA-bd_sf"/>
</dbReference>
<gene>
    <name evidence="5" type="ORF">D9V32_06785</name>
</gene>
<dbReference type="InterPro" id="IPR000524">
    <property type="entry name" value="Tscrpt_reg_HTH_GntR"/>
</dbReference>
<proteinExistence type="predicted"/>
<organism evidence="5 6">
    <name type="scientific">Mycetocola tolaasinivorans</name>
    <dbReference type="NCBI Taxonomy" id="76635"/>
    <lineage>
        <taxon>Bacteria</taxon>
        <taxon>Bacillati</taxon>
        <taxon>Actinomycetota</taxon>
        <taxon>Actinomycetes</taxon>
        <taxon>Micrococcales</taxon>
        <taxon>Microbacteriaceae</taxon>
        <taxon>Mycetocola</taxon>
    </lineage>
</organism>
<protein>
    <submittedName>
        <fullName evidence="5">GntR family transcriptional regulator</fullName>
    </submittedName>
</protein>
<dbReference type="Gene3D" id="1.10.10.10">
    <property type="entry name" value="Winged helix-like DNA-binding domain superfamily/Winged helix DNA-binding domain"/>
    <property type="match status" value="1"/>
</dbReference>
<dbReference type="InterPro" id="IPR008920">
    <property type="entry name" value="TF_FadR/GntR_C"/>
</dbReference>
<evidence type="ECO:0000256" key="1">
    <source>
        <dbReference type="ARBA" id="ARBA00023015"/>
    </source>
</evidence>
<dbReference type="Pfam" id="PF00392">
    <property type="entry name" value="GntR"/>
    <property type="match status" value="1"/>
</dbReference>
<evidence type="ECO:0000256" key="2">
    <source>
        <dbReference type="ARBA" id="ARBA00023125"/>
    </source>
</evidence>
<dbReference type="PANTHER" id="PTHR43537:SF24">
    <property type="entry name" value="GLUCONATE OPERON TRANSCRIPTIONAL REPRESSOR"/>
    <property type="match status" value="1"/>
</dbReference>
<keyword evidence="6" id="KW-1185">Reference proteome</keyword>
<comment type="caution">
    <text evidence="5">The sequence shown here is derived from an EMBL/GenBank/DDBJ whole genome shotgun (WGS) entry which is preliminary data.</text>
</comment>
<dbReference type="OrthoDB" id="8680240at2"/>
<dbReference type="Proteomes" id="UP000272503">
    <property type="component" value="Unassembled WGS sequence"/>
</dbReference>
<keyword evidence="1" id="KW-0805">Transcription regulation</keyword>
<dbReference type="Gene3D" id="1.20.120.530">
    <property type="entry name" value="GntR ligand-binding domain-like"/>
    <property type="match status" value="1"/>
</dbReference>
<dbReference type="RefSeq" id="WP_121648129.1">
    <property type="nucleotide sequence ID" value="NZ_RCUX01000004.1"/>
</dbReference>
<keyword evidence="3" id="KW-0804">Transcription</keyword>
<dbReference type="SMART" id="SM00345">
    <property type="entry name" value="HTH_GNTR"/>
    <property type="match status" value="1"/>
</dbReference>
<evidence type="ECO:0000313" key="6">
    <source>
        <dbReference type="Proteomes" id="UP000272503"/>
    </source>
</evidence>
<feature type="domain" description="HTH gntR-type" evidence="4">
    <location>
        <begin position="13"/>
        <end position="80"/>
    </location>
</feature>